<organism evidence="2 3">
    <name type="scientific">Arabidopsis thaliana</name>
    <name type="common">Mouse-ear cress</name>
    <dbReference type="NCBI Taxonomy" id="3702"/>
    <lineage>
        <taxon>Eukaryota</taxon>
        <taxon>Viridiplantae</taxon>
        <taxon>Streptophyta</taxon>
        <taxon>Embryophyta</taxon>
        <taxon>Tracheophyta</taxon>
        <taxon>Spermatophyta</taxon>
        <taxon>Magnoliopsida</taxon>
        <taxon>eudicotyledons</taxon>
        <taxon>Gunneridae</taxon>
        <taxon>Pentapetalae</taxon>
        <taxon>rosids</taxon>
        <taxon>malvids</taxon>
        <taxon>Brassicales</taxon>
        <taxon>Brassicaceae</taxon>
        <taxon>Camelineae</taxon>
        <taxon>Arabidopsis</taxon>
    </lineage>
</organism>
<feature type="compositionally biased region" description="Basic and acidic residues" evidence="1">
    <location>
        <begin position="124"/>
        <end position="134"/>
    </location>
</feature>
<protein>
    <submittedName>
        <fullName evidence="2">(thale cress) hypothetical protein</fullName>
    </submittedName>
</protein>
<accession>A0A7G2DVQ8</accession>
<reference evidence="2 3" key="1">
    <citation type="submission" date="2020-09" db="EMBL/GenBank/DDBJ databases">
        <authorList>
            <person name="Ashkenazy H."/>
        </authorList>
    </citation>
    <scope>NUCLEOTIDE SEQUENCE [LARGE SCALE GENOMIC DNA]</scope>
    <source>
        <strain evidence="3">cv. Cdm-0</strain>
    </source>
</reference>
<dbReference type="Proteomes" id="UP000516314">
    <property type="component" value="Chromosome 1"/>
</dbReference>
<proteinExistence type="predicted"/>
<sequence length="211" mass="23969">MAKYFDIDDILIEEEFVPVLFHKTANGVTIDPSAETNCVSLLIPSAKEYNLCFCSPDESKKYFAATFQNGLGLLMVPDGPQPTTEQVEETMEKYCEQGDKKIEEINKRLRTGQRKPISTSENIEKGEHWDHDTSCSDDEDVGDTESYHVPSAMRDFVDIDSEAFLSNSGRDMKNILNKVKESEKKVQVTYLCSGLFDETSSESFLFEKRFI</sequence>
<dbReference type="AlphaFoldDB" id="A0A7G2DVQ8"/>
<gene>
    <name evidence="2" type="ORF">AT9943_LOCUS1655</name>
</gene>
<dbReference type="EMBL" id="LR881466">
    <property type="protein sequence ID" value="CAD5313147.1"/>
    <property type="molecule type" value="Genomic_DNA"/>
</dbReference>
<evidence type="ECO:0000313" key="3">
    <source>
        <dbReference type="Proteomes" id="UP000516314"/>
    </source>
</evidence>
<evidence type="ECO:0000256" key="1">
    <source>
        <dbReference type="SAM" id="MobiDB-lite"/>
    </source>
</evidence>
<name>A0A7G2DVQ8_ARATH</name>
<evidence type="ECO:0000313" key="2">
    <source>
        <dbReference type="EMBL" id="CAD5313147.1"/>
    </source>
</evidence>
<feature type="region of interest" description="Disordered" evidence="1">
    <location>
        <begin position="124"/>
        <end position="146"/>
    </location>
</feature>
<dbReference type="SUPFAM" id="SSF160059">
    <property type="entry name" value="PriA/YqbF domain"/>
    <property type="match status" value="1"/>
</dbReference>